<organism evidence="2 3">
    <name type="scientific">Citricoccus muralis</name>
    <dbReference type="NCBI Taxonomy" id="169134"/>
    <lineage>
        <taxon>Bacteria</taxon>
        <taxon>Bacillati</taxon>
        <taxon>Actinomycetota</taxon>
        <taxon>Actinomycetes</taxon>
        <taxon>Micrococcales</taxon>
        <taxon>Micrococcaceae</taxon>
        <taxon>Citricoccus</taxon>
    </lineage>
</organism>
<dbReference type="RefSeq" id="WP_270105074.1">
    <property type="nucleotide sequence ID" value="NZ_CP121252.1"/>
</dbReference>
<dbReference type="Proteomes" id="UP001219037">
    <property type="component" value="Chromosome"/>
</dbReference>
<reference evidence="2 3" key="1">
    <citation type="submission" date="2023-04" db="EMBL/GenBank/DDBJ databases">
        <title>Funneling lignin-derived compounds into biodiesel using alkali-halophilic Citricoccus sp. P2.</title>
        <authorList>
            <person name="Luo C.-B."/>
        </authorList>
    </citation>
    <scope>NUCLEOTIDE SEQUENCE [LARGE SCALE GENOMIC DNA]</scope>
    <source>
        <strain evidence="2 3">P2</strain>
    </source>
</reference>
<sequence>MTEYWFNVETHQVEEGPQSDWSKLLGPYETREAAQQALSKVQANNERWDEDEEDE</sequence>
<gene>
    <name evidence="2" type="ORF">P8192_08695</name>
</gene>
<feature type="region of interest" description="Disordered" evidence="1">
    <location>
        <begin position="33"/>
        <end position="55"/>
    </location>
</feature>
<evidence type="ECO:0000313" key="2">
    <source>
        <dbReference type="EMBL" id="WFP15490.1"/>
    </source>
</evidence>
<evidence type="ECO:0000256" key="1">
    <source>
        <dbReference type="SAM" id="MobiDB-lite"/>
    </source>
</evidence>
<evidence type="ECO:0000313" key="3">
    <source>
        <dbReference type="Proteomes" id="UP001219037"/>
    </source>
</evidence>
<proteinExistence type="predicted"/>
<feature type="compositionally biased region" description="Polar residues" evidence="1">
    <location>
        <begin position="36"/>
        <end position="45"/>
    </location>
</feature>
<keyword evidence="3" id="KW-1185">Reference proteome</keyword>
<dbReference type="EMBL" id="CP121252">
    <property type="protein sequence ID" value="WFP15490.1"/>
    <property type="molecule type" value="Genomic_DNA"/>
</dbReference>
<name>A0ABY8H448_9MICC</name>
<accession>A0ABY8H448</accession>
<protein>
    <submittedName>
        <fullName evidence="2">SPOR domain-containing protein</fullName>
    </submittedName>
</protein>